<protein>
    <submittedName>
        <fullName evidence="3">BgtAc-31345</fullName>
    </submittedName>
</protein>
<feature type="non-terminal residue" evidence="3">
    <location>
        <position position="115"/>
    </location>
</feature>
<dbReference type="AlphaFoldDB" id="A0A061HL16"/>
<evidence type="ECO:0000256" key="1">
    <source>
        <dbReference type="SAM" id="MobiDB-lite"/>
    </source>
</evidence>
<evidence type="ECO:0000313" key="3">
    <source>
        <dbReference type="EMBL" id="SUZ07404.1"/>
    </source>
</evidence>
<organism evidence="3">
    <name type="scientific">Blumeria graminis f. sp. tritici 96224</name>
    <dbReference type="NCBI Taxonomy" id="1268274"/>
    <lineage>
        <taxon>Eukaryota</taxon>
        <taxon>Fungi</taxon>
        <taxon>Dikarya</taxon>
        <taxon>Ascomycota</taxon>
        <taxon>Pezizomycotina</taxon>
        <taxon>Leotiomycetes</taxon>
        <taxon>Erysiphales</taxon>
        <taxon>Erysiphaceae</taxon>
        <taxon>Blumeria</taxon>
    </lineage>
</organism>
<dbReference type="EMBL" id="UIGY01000001">
    <property type="protein sequence ID" value="SUZ07404.1"/>
    <property type="molecule type" value="Genomic_DNA"/>
</dbReference>
<evidence type="ECO:0000313" key="4">
    <source>
        <dbReference type="Proteomes" id="UP000053110"/>
    </source>
</evidence>
<reference evidence="2" key="2">
    <citation type="submission" date="2013-01" db="EMBL/GenBank/DDBJ databases">
        <title>The wheat powdery mildew genome reveals unique evolution of an obligate biotroph.</title>
        <authorList>
            <person name="Oberhaensli S."/>
            <person name="Wicker T."/>
            <person name="Keller B."/>
        </authorList>
    </citation>
    <scope>NUCLEOTIDE SEQUENCE</scope>
    <source>
        <strain evidence="2">96224</strain>
    </source>
</reference>
<reference evidence="4" key="1">
    <citation type="journal article" date="2013" name="Nat. Genet.">
        <title>The wheat powdery mildew genome shows the unique evolution of an obligate biotroph.</title>
        <authorList>
            <person name="Wicker T."/>
            <person name="Oberhaensli S."/>
            <person name="Parlange F."/>
            <person name="Buchmann J.P."/>
            <person name="Shatalina M."/>
            <person name="Roffler S."/>
            <person name="Ben-David R."/>
            <person name="Dolezel J."/>
            <person name="Simkova H."/>
            <person name="Schulze-Lefert P."/>
            <person name="Spanu P.D."/>
            <person name="Bruggmann R."/>
            <person name="Amselem J."/>
            <person name="Quesneville H."/>
            <person name="Ver Loren van Themaat E."/>
            <person name="Paape T."/>
            <person name="Shimizu K.K."/>
            <person name="Keller B."/>
        </authorList>
    </citation>
    <scope>NUCLEOTIDE SEQUENCE [LARGE SCALE GENOMIC DNA]</scope>
    <source>
        <strain evidence="4">96224</strain>
    </source>
</reference>
<sequence>MSSGKSFQPTRGASQLRDFIDSDHIYTDELDEAVIQRIREASEKEPEESVPSGITKRKWKARRSMIPRFPLEWANSREAFRKAVRQFEYHKNSGSPRRNVTKLNLNIDHLPPQSK</sequence>
<dbReference type="Proteomes" id="UP000053110">
    <property type="component" value="Unassembled WGS sequence"/>
</dbReference>
<feature type="region of interest" description="Disordered" evidence="1">
    <location>
        <begin position="90"/>
        <end position="115"/>
    </location>
</feature>
<accession>A0A061HL16</accession>
<gene>
    <name evidence="2" type="ORF">BGT96224_Ac31345</name>
    <name evidence="3" type="ORF">BGT96224V2_LOCUS851</name>
</gene>
<reference evidence="3" key="3">
    <citation type="submission" date="2018-07" db="EMBL/GenBank/DDBJ databases">
        <authorList>
            <person name="Quirk P.G."/>
            <person name="Krulwich T.A."/>
        </authorList>
    </citation>
    <scope>NUCLEOTIDE SEQUENCE</scope>
    <source>
        <strain evidence="3">96224</strain>
    </source>
</reference>
<dbReference type="EMBL" id="KE373582">
    <property type="protein sequence ID" value="EPQ67401.1"/>
    <property type="molecule type" value="Genomic_DNA"/>
</dbReference>
<evidence type="ECO:0000313" key="2">
    <source>
        <dbReference type="EMBL" id="EPQ67401.1"/>
    </source>
</evidence>
<feature type="compositionally biased region" description="Polar residues" evidence="1">
    <location>
        <begin position="92"/>
        <end position="104"/>
    </location>
</feature>
<proteinExistence type="predicted"/>
<dbReference type="HOGENOM" id="CLU_2108634_0_0_1"/>
<name>A0A061HL16_BLUGR</name>
<dbReference type="OrthoDB" id="3609879at2759"/>